<protein>
    <submittedName>
        <fullName evidence="3">Uncharacterized protein</fullName>
    </submittedName>
</protein>
<reference evidence="3 4" key="1">
    <citation type="submission" date="2021-02" db="EMBL/GenBank/DDBJ databases">
        <title>Variation within the Batrachochytrium salamandrivorans European outbreak.</title>
        <authorList>
            <person name="Kelly M."/>
            <person name="Pasmans F."/>
            <person name="Shea T.P."/>
            <person name="Munoz J.F."/>
            <person name="Carranza S."/>
            <person name="Cuomo C.A."/>
            <person name="Martel A."/>
        </authorList>
    </citation>
    <scope>NUCLEOTIDE SEQUENCE [LARGE SCALE GENOMIC DNA]</scope>
    <source>
        <strain evidence="3 4">AMFP18/2</strain>
    </source>
</reference>
<dbReference type="Proteomes" id="UP001648503">
    <property type="component" value="Unassembled WGS sequence"/>
</dbReference>
<evidence type="ECO:0000313" key="3">
    <source>
        <dbReference type="EMBL" id="KAH6599481.1"/>
    </source>
</evidence>
<sequence>MSYVKIVLRGEVYGPLHTPVSLRIICAALKISTKASPTLQSIDRVPHLILVDLDACVESGLYELLMHPGIPYEDAADQLPLQTLTCSTASSSHTSHIDPPPHLSPPSPEPASHSNLSPVSETLPLNSLEMDVCIKAMLHLISAIPSRYIKYNKVLSQQLDRALLEVDRLQESLSKLHNRMPSPLDTDKVDILSLPLSIHTTFIQYRIVQVLYETWKTVGRRYSPAIRTFNIHNIHMLHSVDVAEHYLNVLCSWRRILDTKVWDRLTQSVSIQKRQAETYAKTQLSRSSVATRSKIRLLGPLELPSGKYPHEWEYLVQPPDKRVLDLIRLNSDCRNQSIQLDAKTTLREFRHIFIQAVLCHSLFKDAELVCLLDELIPLHSMTCTPLEIKCTAGTDGGEEPHKLEVTYPHAFIRESICREFSIHEPVLDTESDTTALHIQACLRSPSPRVATAEAEGSIAANLSRIKIYRS</sequence>
<feature type="coiled-coil region" evidence="1">
    <location>
        <begin position="152"/>
        <end position="179"/>
    </location>
</feature>
<feature type="compositionally biased region" description="Pro residues" evidence="2">
    <location>
        <begin position="98"/>
        <end position="109"/>
    </location>
</feature>
<keyword evidence="4" id="KW-1185">Reference proteome</keyword>
<feature type="region of interest" description="Disordered" evidence="2">
    <location>
        <begin position="89"/>
        <end position="118"/>
    </location>
</feature>
<name>A0ABQ8FJP8_9FUNG</name>
<accession>A0ABQ8FJP8</accession>
<gene>
    <name evidence="3" type="ORF">BASA50_002995</name>
</gene>
<comment type="caution">
    <text evidence="3">The sequence shown here is derived from an EMBL/GenBank/DDBJ whole genome shotgun (WGS) entry which is preliminary data.</text>
</comment>
<proteinExistence type="predicted"/>
<evidence type="ECO:0000313" key="4">
    <source>
        <dbReference type="Proteomes" id="UP001648503"/>
    </source>
</evidence>
<organism evidence="3 4">
    <name type="scientific">Batrachochytrium salamandrivorans</name>
    <dbReference type="NCBI Taxonomy" id="1357716"/>
    <lineage>
        <taxon>Eukaryota</taxon>
        <taxon>Fungi</taxon>
        <taxon>Fungi incertae sedis</taxon>
        <taxon>Chytridiomycota</taxon>
        <taxon>Chytridiomycota incertae sedis</taxon>
        <taxon>Chytridiomycetes</taxon>
        <taxon>Rhizophydiales</taxon>
        <taxon>Rhizophydiales incertae sedis</taxon>
        <taxon>Batrachochytrium</taxon>
    </lineage>
</organism>
<evidence type="ECO:0000256" key="2">
    <source>
        <dbReference type="SAM" id="MobiDB-lite"/>
    </source>
</evidence>
<dbReference type="EMBL" id="JAFCIX010000064">
    <property type="protein sequence ID" value="KAH6599481.1"/>
    <property type="molecule type" value="Genomic_DNA"/>
</dbReference>
<evidence type="ECO:0000256" key="1">
    <source>
        <dbReference type="SAM" id="Coils"/>
    </source>
</evidence>
<keyword evidence="1" id="KW-0175">Coiled coil</keyword>